<reference evidence="6" key="1">
    <citation type="submission" date="2022-03" db="EMBL/GenBank/DDBJ databases">
        <authorList>
            <person name="Brunel B."/>
        </authorList>
    </citation>
    <scope>NUCLEOTIDE SEQUENCE</scope>
    <source>
        <strain evidence="6">STM4922sample</strain>
    </source>
</reference>
<dbReference type="NCBIfam" id="TIGR00357">
    <property type="entry name" value="peptide-methionine (R)-S-oxide reductase MsrB"/>
    <property type="match status" value="1"/>
</dbReference>
<dbReference type="PANTHER" id="PTHR10173">
    <property type="entry name" value="METHIONINE SULFOXIDE REDUCTASE"/>
    <property type="match status" value="1"/>
</dbReference>
<dbReference type="PROSITE" id="PS51318">
    <property type="entry name" value="TAT"/>
    <property type="match status" value="1"/>
</dbReference>
<evidence type="ECO:0000256" key="4">
    <source>
        <dbReference type="SAM" id="SignalP"/>
    </source>
</evidence>
<feature type="signal peptide" evidence="4">
    <location>
        <begin position="1"/>
        <end position="22"/>
    </location>
</feature>
<dbReference type="SUPFAM" id="SSF51316">
    <property type="entry name" value="Mss4-like"/>
    <property type="match status" value="1"/>
</dbReference>
<comment type="caution">
    <text evidence="6">The sequence shown here is derived from an EMBL/GenBank/DDBJ whole genome shotgun (WGS) entry which is preliminary data.</text>
</comment>
<feature type="domain" description="MsrB" evidence="5">
    <location>
        <begin position="43"/>
        <end position="164"/>
    </location>
</feature>
<keyword evidence="2 6" id="KW-0560">Oxidoreductase</keyword>
<dbReference type="InterPro" id="IPR011057">
    <property type="entry name" value="Mss4-like_sf"/>
</dbReference>
<evidence type="ECO:0000313" key="7">
    <source>
        <dbReference type="Proteomes" id="UP001152604"/>
    </source>
</evidence>
<sequence>MIRRDFLWNGAAVALLAGTAAALRMGRPQDAHATETFEVTKTEAEWRAVLSDAAFNVLRKEGTEYPGTSPLLNEHRKGIFVCAGCDLPLYPSETKFDSGTGWPSFWQEIPNAVGMTVDRSLGMTRTEVHCRRCGGHLGHVFDDGPPPTGLRHCINGVALTFKPAPA</sequence>
<organism evidence="6 7">
    <name type="scientific">Mesorhizobium ventifaucium</name>
    <dbReference type="NCBI Taxonomy" id="666020"/>
    <lineage>
        <taxon>Bacteria</taxon>
        <taxon>Pseudomonadati</taxon>
        <taxon>Pseudomonadota</taxon>
        <taxon>Alphaproteobacteria</taxon>
        <taxon>Hyphomicrobiales</taxon>
        <taxon>Phyllobacteriaceae</taxon>
        <taxon>Mesorhizobium</taxon>
    </lineage>
</organism>
<dbReference type="InterPro" id="IPR002579">
    <property type="entry name" value="Met_Sox_Rdtase_MsrB_dom"/>
</dbReference>
<dbReference type="Proteomes" id="UP001152604">
    <property type="component" value="Unassembled WGS sequence"/>
</dbReference>
<accession>A0ABN8JJK4</accession>
<evidence type="ECO:0000256" key="2">
    <source>
        <dbReference type="ARBA" id="ARBA00023002"/>
    </source>
</evidence>
<dbReference type="PANTHER" id="PTHR10173:SF57">
    <property type="entry name" value="PEPTIDE-METHIONINE (R)-S-OXIDE REDUCTASE"/>
    <property type="match status" value="1"/>
</dbReference>
<comment type="catalytic activity">
    <reaction evidence="3">
        <text>L-methionyl-[protein] + [thioredoxin]-disulfide + H2O = L-methionyl-(R)-S-oxide-[protein] + [thioredoxin]-dithiol</text>
        <dbReference type="Rhea" id="RHEA:24164"/>
        <dbReference type="Rhea" id="RHEA-COMP:10698"/>
        <dbReference type="Rhea" id="RHEA-COMP:10700"/>
        <dbReference type="Rhea" id="RHEA-COMP:12313"/>
        <dbReference type="Rhea" id="RHEA-COMP:12314"/>
        <dbReference type="ChEBI" id="CHEBI:15377"/>
        <dbReference type="ChEBI" id="CHEBI:16044"/>
        <dbReference type="ChEBI" id="CHEBI:29950"/>
        <dbReference type="ChEBI" id="CHEBI:45764"/>
        <dbReference type="ChEBI" id="CHEBI:50058"/>
        <dbReference type="EC" id="1.8.4.12"/>
    </reaction>
</comment>
<evidence type="ECO:0000256" key="3">
    <source>
        <dbReference type="ARBA" id="ARBA00048488"/>
    </source>
</evidence>
<dbReference type="EMBL" id="CAKXZS010000012">
    <property type="protein sequence ID" value="CAH2398267.1"/>
    <property type="molecule type" value="Genomic_DNA"/>
</dbReference>
<keyword evidence="7" id="KW-1185">Reference proteome</keyword>
<evidence type="ECO:0000313" key="6">
    <source>
        <dbReference type="EMBL" id="CAH2398267.1"/>
    </source>
</evidence>
<dbReference type="RefSeq" id="WP_254024545.1">
    <property type="nucleotide sequence ID" value="NZ_CAKXZS010000012.1"/>
</dbReference>
<evidence type="ECO:0000256" key="1">
    <source>
        <dbReference type="ARBA" id="ARBA00012499"/>
    </source>
</evidence>
<proteinExistence type="predicted"/>
<name>A0ABN8JJK4_9HYPH</name>
<dbReference type="GO" id="GO:0033743">
    <property type="term" value="F:peptide-methionine (R)-S-oxide reductase activity"/>
    <property type="evidence" value="ECO:0007669"/>
    <property type="project" value="UniProtKB-EC"/>
</dbReference>
<dbReference type="PROSITE" id="PS51790">
    <property type="entry name" value="MSRB"/>
    <property type="match status" value="1"/>
</dbReference>
<protein>
    <recommendedName>
        <fullName evidence="1">peptide-methionine (R)-S-oxide reductase</fullName>
        <ecNumber evidence="1">1.8.4.12</ecNumber>
    </recommendedName>
</protein>
<evidence type="ECO:0000259" key="5">
    <source>
        <dbReference type="PROSITE" id="PS51790"/>
    </source>
</evidence>
<gene>
    <name evidence="6" type="ORF">MES4922_20011</name>
</gene>
<dbReference type="InterPro" id="IPR006311">
    <property type="entry name" value="TAT_signal"/>
</dbReference>
<dbReference type="InterPro" id="IPR028427">
    <property type="entry name" value="Met_Sox_Rdtase_MsrB"/>
</dbReference>
<dbReference type="Gene3D" id="2.170.150.20">
    <property type="entry name" value="Peptide methionine sulfoxide reductase"/>
    <property type="match status" value="1"/>
</dbReference>
<feature type="chain" id="PRO_5046805855" description="peptide-methionine (R)-S-oxide reductase" evidence="4">
    <location>
        <begin position="23"/>
        <end position="166"/>
    </location>
</feature>
<dbReference type="Pfam" id="PF01641">
    <property type="entry name" value="SelR"/>
    <property type="match status" value="1"/>
</dbReference>
<keyword evidence="4" id="KW-0732">Signal</keyword>
<dbReference type="EC" id="1.8.4.12" evidence="1"/>